<proteinExistence type="predicted"/>
<gene>
    <name evidence="2" type="ORF">HaLaN_02430</name>
</gene>
<protein>
    <submittedName>
        <fullName evidence="2">Uncharacterized protein</fullName>
    </submittedName>
</protein>
<feature type="region of interest" description="Disordered" evidence="1">
    <location>
        <begin position="204"/>
        <end position="237"/>
    </location>
</feature>
<comment type="caution">
    <text evidence="2">The sequence shown here is derived from an EMBL/GenBank/DDBJ whole genome shotgun (WGS) entry which is preliminary data.</text>
</comment>
<dbReference type="EMBL" id="BLLF01000105">
    <property type="protein sequence ID" value="GFH07604.1"/>
    <property type="molecule type" value="Genomic_DNA"/>
</dbReference>
<organism evidence="2 3">
    <name type="scientific">Haematococcus lacustris</name>
    <name type="common">Green alga</name>
    <name type="synonym">Haematococcus pluvialis</name>
    <dbReference type="NCBI Taxonomy" id="44745"/>
    <lineage>
        <taxon>Eukaryota</taxon>
        <taxon>Viridiplantae</taxon>
        <taxon>Chlorophyta</taxon>
        <taxon>core chlorophytes</taxon>
        <taxon>Chlorophyceae</taxon>
        <taxon>CS clade</taxon>
        <taxon>Chlamydomonadales</taxon>
        <taxon>Haematococcaceae</taxon>
        <taxon>Haematococcus</taxon>
    </lineage>
</organism>
<sequence>MQKVGAARGTESGRLELHMSFTCARAAGAREAAATADTAAAREGSHATAIAEVQRGGWVWDSCVVMQTYCLSPAHFSHASHLLHALLGSAAGAGRAACSVELQRSASSSDGWLGGRVLGSGHGVAEFSSLIAAQRAKSTYEGWTGFGAPLSLNVDAAPAAPQPSENFAYGGVAWSNVSYRSLARRQACHAAASSDPEMFGKLAQTRPGAASAQAPVHQYGQSRASTQPQHSQAQGVYTPGSDPFPPPPRMLHGVSWNTCKQAGQAFPMQKYACEQWQNCTLVMVNTLSMQQLIAMTLWRMDFTDTVRDAGAPRYIALRLAQAHNGVHSGGHAAKPVAHHAQPSCMMLCQCRATSCTYAELQYLAAHAAASTHGNVCCIV</sequence>
<evidence type="ECO:0000313" key="2">
    <source>
        <dbReference type="EMBL" id="GFH07604.1"/>
    </source>
</evidence>
<name>A0A699YL65_HAELA</name>
<accession>A0A699YL65</accession>
<keyword evidence="3" id="KW-1185">Reference proteome</keyword>
<evidence type="ECO:0000313" key="3">
    <source>
        <dbReference type="Proteomes" id="UP000485058"/>
    </source>
</evidence>
<feature type="compositionally biased region" description="Polar residues" evidence="1">
    <location>
        <begin position="219"/>
        <end position="235"/>
    </location>
</feature>
<dbReference type="Proteomes" id="UP000485058">
    <property type="component" value="Unassembled WGS sequence"/>
</dbReference>
<reference evidence="2 3" key="1">
    <citation type="submission" date="2020-02" db="EMBL/GenBank/DDBJ databases">
        <title>Draft genome sequence of Haematococcus lacustris strain NIES-144.</title>
        <authorList>
            <person name="Morimoto D."/>
            <person name="Nakagawa S."/>
            <person name="Yoshida T."/>
            <person name="Sawayama S."/>
        </authorList>
    </citation>
    <scope>NUCLEOTIDE SEQUENCE [LARGE SCALE GENOMIC DNA]</scope>
    <source>
        <strain evidence="2 3">NIES-144</strain>
    </source>
</reference>
<dbReference type="AlphaFoldDB" id="A0A699YL65"/>
<evidence type="ECO:0000256" key="1">
    <source>
        <dbReference type="SAM" id="MobiDB-lite"/>
    </source>
</evidence>